<gene>
    <name evidence="11" type="ORF">SNAT2548_LOCUS7932</name>
</gene>
<keyword evidence="4 6" id="KW-0862">Zinc</keyword>
<dbReference type="SUPFAM" id="SSF90229">
    <property type="entry name" value="CCCH zinc finger"/>
    <property type="match status" value="1"/>
</dbReference>
<keyword evidence="12" id="KW-1185">Reference proteome</keyword>
<evidence type="ECO:0000256" key="3">
    <source>
        <dbReference type="ARBA" id="ARBA00022771"/>
    </source>
</evidence>
<dbReference type="InterPro" id="IPR036855">
    <property type="entry name" value="Znf_CCCH_sf"/>
</dbReference>
<dbReference type="SUPFAM" id="SSF54236">
    <property type="entry name" value="Ubiquitin-like"/>
    <property type="match status" value="1"/>
</dbReference>
<dbReference type="PROSITE" id="PS50103">
    <property type="entry name" value="ZF_C3H1"/>
    <property type="match status" value="2"/>
</dbReference>
<dbReference type="Gene3D" id="2.60.220.30">
    <property type="match status" value="1"/>
</dbReference>
<keyword evidence="1 5" id="KW-0728">SH3 domain</keyword>
<keyword evidence="2 6" id="KW-0479">Metal-binding</keyword>
<dbReference type="InterPro" id="IPR036028">
    <property type="entry name" value="SH3-like_dom_sf"/>
</dbReference>
<dbReference type="SUPFAM" id="SSF50044">
    <property type="entry name" value="SH3-domain"/>
    <property type="match status" value="1"/>
</dbReference>
<protein>
    <submittedName>
        <fullName evidence="11">Uncharacterized protein</fullName>
    </submittedName>
</protein>
<dbReference type="InterPro" id="IPR000626">
    <property type="entry name" value="Ubiquitin-like_dom"/>
</dbReference>
<evidence type="ECO:0000256" key="4">
    <source>
        <dbReference type="ARBA" id="ARBA00022833"/>
    </source>
</evidence>
<feature type="compositionally biased region" description="Low complexity" evidence="7">
    <location>
        <begin position="570"/>
        <end position="583"/>
    </location>
</feature>
<evidence type="ECO:0000313" key="11">
    <source>
        <dbReference type="EMBL" id="CAE7219255.1"/>
    </source>
</evidence>
<dbReference type="InterPro" id="IPR029071">
    <property type="entry name" value="Ubiquitin-like_domsf"/>
</dbReference>
<dbReference type="Gene3D" id="2.30.30.40">
    <property type="entry name" value="SH3 Domains"/>
    <property type="match status" value="1"/>
</dbReference>
<dbReference type="GO" id="GO:0008270">
    <property type="term" value="F:zinc ion binding"/>
    <property type="evidence" value="ECO:0007669"/>
    <property type="project" value="UniProtKB-KW"/>
</dbReference>
<proteinExistence type="predicted"/>
<dbReference type="InterPro" id="IPR000571">
    <property type="entry name" value="Znf_CCCH"/>
</dbReference>
<evidence type="ECO:0000256" key="2">
    <source>
        <dbReference type="ARBA" id="ARBA00022723"/>
    </source>
</evidence>
<feature type="region of interest" description="Disordered" evidence="7">
    <location>
        <begin position="569"/>
        <end position="593"/>
    </location>
</feature>
<evidence type="ECO:0000256" key="1">
    <source>
        <dbReference type="ARBA" id="ARBA00022443"/>
    </source>
</evidence>
<keyword evidence="3 6" id="KW-0863">Zinc-finger</keyword>
<evidence type="ECO:0000256" key="5">
    <source>
        <dbReference type="PROSITE-ProRule" id="PRU00192"/>
    </source>
</evidence>
<feature type="domain" description="SH3" evidence="8">
    <location>
        <begin position="196"/>
        <end position="262"/>
    </location>
</feature>
<feature type="region of interest" description="Disordered" evidence="7">
    <location>
        <begin position="640"/>
        <end position="661"/>
    </location>
</feature>
<evidence type="ECO:0000259" key="10">
    <source>
        <dbReference type="PROSITE" id="PS50103"/>
    </source>
</evidence>
<comment type="caution">
    <text evidence="11">The sequence shown here is derived from an EMBL/GenBank/DDBJ whole genome shotgun (WGS) entry which is preliminary data.</text>
</comment>
<feature type="zinc finger region" description="C3H1-type" evidence="6">
    <location>
        <begin position="32"/>
        <end position="59"/>
    </location>
</feature>
<evidence type="ECO:0000256" key="7">
    <source>
        <dbReference type="SAM" id="MobiDB-lite"/>
    </source>
</evidence>
<evidence type="ECO:0000259" key="8">
    <source>
        <dbReference type="PROSITE" id="PS50002"/>
    </source>
</evidence>
<accession>A0A812K2R0</accession>
<dbReference type="Gene3D" id="3.30.1370.210">
    <property type="match status" value="1"/>
</dbReference>
<evidence type="ECO:0000259" key="9">
    <source>
        <dbReference type="PROSITE" id="PS50053"/>
    </source>
</evidence>
<dbReference type="SMART" id="SM00356">
    <property type="entry name" value="ZnF_C3H1"/>
    <property type="match status" value="2"/>
</dbReference>
<dbReference type="AlphaFoldDB" id="A0A812K2R0"/>
<dbReference type="PROSITE" id="PS50002">
    <property type="entry name" value="SH3"/>
    <property type="match status" value="1"/>
</dbReference>
<dbReference type="CDD" id="cd00174">
    <property type="entry name" value="SH3"/>
    <property type="match status" value="1"/>
</dbReference>
<dbReference type="CDD" id="cd17039">
    <property type="entry name" value="Ubl_ubiquitin_like"/>
    <property type="match status" value="1"/>
</dbReference>
<evidence type="ECO:0000256" key="6">
    <source>
        <dbReference type="PROSITE-ProRule" id="PRU00723"/>
    </source>
</evidence>
<dbReference type="Pfam" id="PF00018">
    <property type="entry name" value="SH3_1"/>
    <property type="match status" value="1"/>
</dbReference>
<feature type="domain" description="C3H1-type" evidence="10">
    <location>
        <begin position="32"/>
        <end position="59"/>
    </location>
</feature>
<dbReference type="EMBL" id="CAJNDS010000569">
    <property type="protein sequence ID" value="CAE7219255.1"/>
    <property type="molecule type" value="Genomic_DNA"/>
</dbReference>
<feature type="zinc finger region" description="C3H1-type" evidence="6">
    <location>
        <begin position="1"/>
        <end position="21"/>
    </location>
</feature>
<dbReference type="SMART" id="SM00326">
    <property type="entry name" value="SH3"/>
    <property type="match status" value="1"/>
</dbReference>
<dbReference type="Proteomes" id="UP000604046">
    <property type="component" value="Unassembled WGS sequence"/>
</dbReference>
<organism evidence="11 12">
    <name type="scientific">Symbiodinium natans</name>
    <dbReference type="NCBI Taxonomy" id="878477"/>
    <lineage>
        <taxon>Eukaryota</taxon>
        <taxon>Sar</taxon>
        <taxon>Alveolata</taxon>
        <taxon>Dinophyceae</taxon>
        <taxon>Suessiales</taxon>
        <taxon>Symbiodiniaceae</taxon>
        <taxon>Symbiodinium</taxon>
    </lineage>
</organism>
<reference evidence="11" key="1">
    <citation type="submission" date="2021-02" db="EMBL/GenBank/DDBJ databases">
        <authorList>
            <person name="Dougan E. K."/>
            <person name="Rhodes N."/>
            <person name="Thang M."/>
            <person name="Chan C."/>
        </authorList>
    </citation>
    <scope>NUCLEOTIDE SEQUENCE</scope>
</reference>
<feature type="domain" description="C3H1-type" evidence="10">
    <location>
        <begin position="1"/>
        <end position="21"/>
    </location>
</feature>
<dbReference type="InterPro" id="IPR001452">
    <property type="entry name" value="SH3_domain"/>
</dbReference>
<feature type="domain" description="Ubiquitin-like" evidence="9">
    <location>
        <begin position="57"/>
        <end position="120"/>
    </location>
</feature>
<dbReference type="PROSITE" id="PS50053">
    <property type="entry name" value="UBIQUITIN_2"/>
    <property type="match status" value="1"/>
</dbReference>
<sequence>MRNITGRCNRGASCLYAHSEDEQRKPTDYEEREKTRMCRFHEQGFCRNGKFCNFAHHQVEVYLLGGRAASVPVHRNMHIREVKERARMDLSVDIQRLLRGKTILDDEQTLEMAGLWPGESGAEGVTITAIVPGQGMEEQDQQDDRLPVHGVDTQMSRASRATSSSSAPLLGLSCEAGINVFAGRSPAKSDKPDKPKVLYYCEVISADFLPETQDELQLHMGDIIEVLEDNGEDATDRWVCGRSRKTRLTGWFPLSLTQRVDTDETDKDGDSLSEAHSEGRCLAGEPALAMRDPTEWIQDCSGGLLVELGSGLVAVLRHEVLMVMTASVAETHAPELHVLASGAIPLPTGAVILGPILDLRPHKIRFEEPVLLIFPVCLGATKAWRSSEEGSWEELGLADAQFRAGHAVLRLDHFCHVAVGTDGQPEAPLKISCFMNDSFHAKWAVTHAGCSRCKSIMHAAFQDEDILEDYKLCEEPFWAGVYEHMESLDLVWQNAPQHLHPAPGSVNFQRFPLVSPTKWTAPGHEVDLFVQDQREVRHCSSPDAPKPLDEQAGEVYIRATVRCQVEVCESSEGSGSPASSSEPRVLEGGLGDVPRSKRELMESAAGLCKKPSIAIKPIRAPPADRADGVFVRRHKVTRTGHATPVTPCPGPSQVAATSTDGSRSRPAFFSLRFNQDQVHQQIERVFKLLRRQGFKVGMVTEEDGLDIGEAVRKYLARITPDGLLLAVCTLGYGEDTSSPSSTYAELKYAVDRKMQILPLVFSRDESEYPPRPEQKKAQELVNFAFHNNLRRIYCVRKTGEAKSDEEITKRIAEELQRPM</sequence>
<dbReference type="OrthoDB" id="10255964at2759"/>
<name>A0A812K2R0_9DINO</name>
<dbReference type="Pfam" id="PF00642">
    <property type="entry name" value="zf-CCCH"/>
    <property type="match status" value="1"/>
</dbReference>
<evidence type="ECO:0000313" key="12">
    <source>
        <dbReference type="Proteomes" id="UP000604046"/>
    </source>
</evidence>